<dbReference type="AlphaFoldDB" id="A0A3M2U535"/>
<proteinExistence type="predicted"/>
<gene>
    <name evidence="1" type="ORF">APX70_02946</name>
</gene>
<evidence type="ECO:0000313" key="1">
    <source>
        <dbReference type="EMBL" id="RML22107.1"/>
    </source>
</evidence>
<dbReference type="EMBL" id="RBNL01004853">
    <property type="protein sequence ID" value="RML22107.1"/>
    <property type="molecule type" value="Genomic_DNA"/>
</dbReference>
<comment type="caution">
    <text evidence="1">The sequence shown here is derived from an EMBL/GenBank/DDBJ whole genome shotgun (WGS) entry which is preliminary data.</text>
</comment>
<reference evidence="1 2" key="1">
    <citation type="submission" date="2018-08" db="EMBL/GenBank/DDBJ databases">
        <title>Recombination of ecologically and evolutionarily significant loci maintains genetic cohesion in the Pseudomonas syringae species complex.</title>
        <authorList>
            <person name="Dillon M."/>
            <person name="Thakur S."/>
            <person name="Almeida R.N.D."/>
            <person name="Weir B.S."/>
            <person name="Guttman D.S."/>
        </authorList>
    </citation>
    <scope>NUCLEOTIDE SEQUENCE [LARGE SCALE GENOMIC DNA]</scope>
    <source>
        <strain evidence="1 2">88_10</strain>
    </source>
</reference>
<name>A0A3M2U535_PSEYM</name>
<accession>A0A3M2U535</accession>
<evidence type="ECO:0000313" key="2">
    <source>
        <dbReference type="Proteomes" id="UP000282378"/>
    </source>
</evidence>
<protein>
    <submittedName>
        <fullName evidence="1">Uncharacterized protein</fullName>
    </submittedName>
</protein>
<dbReference type="Proteomes" id="UP000282378">
    <property type="component" value="Unassembled WGS sequence"/>
</dbReference>
<sequence>MAICARLIPGRAVISLSSGPFMYSITSTKPPSTVFSVVGHMAWKAMAMPITAKNSIEPKVSALTKMLAARMFERQMFSVAP</sequence>
<organism evidence="1 2">
    <name type="scientific">Pseudomonas syringae pv. maculicola</name>
    <dbReference type="NCBI Taxonomy" id="59511"/>
    <lineage>
        <taxon>Bacteria</taxon>
        <taxon>Pseudomonadati</taxon>
        <taxon>Pseudomonadota</taxon>
        <taxon>Gammaproteobacteria</taxon>
        <taxon>Pseudomonadales</taxon>
        <taxon>Pseudomonadaceae</taxon>
        <taxon>Pseudomonas</taxon>
    </lineage>
</organism>